<dbReference type="Gene3D" id="1.10.1220.170">
    <property type="match status" value="1"/>
</dbReference>
<dbReference type="Proteomes" id="UP001139722">
    <property type="component" value="Unassembled WGS sequence"/>
</dbReference>
<dbReference type="OrthoDB" id="488160at2"/>
<dbReference type="Pfam" id="PF02604">
    <property type="entry name" value="PhdYeFM_antitox"/>
    <property type="match status" value="1"/>
</dbReference>
<dbReference type="EMBL" id="JAMZDY010000001">
    <property type="protein sequence ID" value="MCP2369992.1"/>
    <property type="molecule type" value="Genomic_DNA"/>
</dbReference>
<comment type="similarity">
    <text evidence="1 2">Belongs to the phD/YefM antitoxin family.</text>
</comment>
<gene>
    <name evidence="3" type="ORF">BJ978_000668</name>
</gene>
<dbReference type="InterPro" id="IPR006442">
    <property type="entry name" value="Antitoxin_Phd/YefM"/>
</dbReference>
<dbReference type="RefSeq" id="WP_157000321.1">
    <property type="nucleotide sequence ID" value="NZ_BAAANU010000051.1"/>
</dbReference>
<accession>A0A9X2H368</accession>
<keyword evidence="4" id="KW-1185">Reference proteome</keyword>
<dbReference type="AlphaFoldDB" id="A0A9X2H368"/>
<protein>
    <recommendedName>
        <fullName evidence="2">Antitoxin</fullName>
    </recommendedName>
</protein>
<dbReference type="PANTHER" id="PTHR33713">
    <property type="entry name" value="ANTITOXIN YAFN-RELATED"/>
    <property type="match status" value="1"/>
</dbReference>
<reference evidence="3" key="1">
    <citation type="submission" date="2022-06" db="EMBL/GenBank/DDBJ databases">
        <title>Sequencing the genomes of 1000 actinobacteria strains.</title>
        <authorList>
            <person name="Klenk H.-P."/>
        </authorList>
    </citation>
    <scope>NUCLEOTIDE SEQUENCE</scope>
    <source>
        <strain evidence="3">DSM 22016</strain>
    </source>
</reference>
<proteinExistence type="inferred from homology"/>
<evidence type="ECO:0000256" key="1">
    <source>
        <dbReference type="ARBA" id="ARBA00009981"/>
    </source>
</evidence>
<dbReference type="Gene3D" id="3.40.1620.10">
    <property type="entry name" value="YefM-like domain"/>
    <property type="match status" value="1"/>
</dbReference>
<organism evidence="3 4">
    <name type="scientific">Agromyces terreus</name>
    <dbReference type="NCBI Taxonomy" id="424795"/>
    <lineage>
        <taxon>Bacteria</taxon>
        <taxon>Bacillati</taxon>
        <taxon>Actinomycetota</taxon>
        <taxon>Actinomycetes</taxon>
        <taxon>Micrococcales</taxon>
        <taxon>Microbacteriaceae</taxon>
        <taxon>Agromyces</taxon>
    </lineage>
</organism>
<dbReference type="NCBIfam" id="TIGR01552">
    <property type="entry name" value="phd_fam"/>
    <property type="match status" value="1"/>
</dbReference>
<dbReference type="InterPro" id="IPR036165">
    <property type="entry name" value="YefM-like_sf"/>
</dbReference>
<name>A0A9X2H368_9MICO</name>
<comment type="function">
    <text evidence="2">Antitoxin component of a type II toxin-antitoxin (TA) system.</text>
</comment>
<evidence type="ECO:0000256" key="2">
    <source>
        <dbReference type="RuleBase" id="RU362080"/>
    </source>
</evidence>
<evidence type="ECO:0000313" key="4">
    <source>
        <dbReference type="Proteomes" id="UP001139722"/>
    </source>
</evidence>
<comment type="caution">
    <text evidence="3">The sequence shown here is derived from an EMBL/GenBank/DDBJ whole genome shotgun (WGS) entry which is preliminary data.</text>
</comment>
<dbReference type="PANTHER" id="PTHR33713:SF10">
    <property type="entry name" value="ANTITOXIN YAFN"/>
    <property type="match status" value="1"/>
</dbReference>
<evidence type="ECO:0000313" key="3">
    <source>
        <dbReference type="EMBL" id="MCP2369992.1"/>
    </source>
</evidence>
<dbReference type="SUPFAM" id="SSF143120">
    <property type="entry name" value="YefM-like"/>
    <property type="match status" value="1"/>
</dbReference>
<sequence>MQTVPLSEAKDKLSRLVDSVEREHETIEITRHGHPAAVLMSKDALDSLYETLFWLSQPDIREDVAEARRELAAGEALGAAEVRARYGLRPL</sequence>
<dbReference type="InterPro" id="IPR051405">
    <property type="entry name" value="phD/YefM_antitoxin"/>
</dbReference>